<feature type="domain" description="ABC transporter" evidence="5">
    <location>
        <begin position="10"/>
        <end position="251"/>
    </location>
</feature>
<dbReference type="Pfam" id="PF00005">
    <property type="entry name" value="ABC_tran"/>
    <property type="match status" value="2"/>
</dbReference>
<dbReference type="GO" id="GO:0016887">
    <property type="term" value="F:ATP hydrolysis activity"/>
    <property type="evidence" value="ECO:0007669"/>
    <property type="project" value="InterPro"/>
</dbReference>
<dbReference type="PANTHER" id="PTHR43038">
    <property type="entry name" value="ATP-BINDING CASSETTE, SUB-FAMILY H, MEMBER 1"/>
    <property type="match status" value="1"/>
</dbReference>
<evidence type="ECO:0000256" key="2">
    <source>
        <dbReference type="ARBA" id="ARBA00022741"/>
    </source>
</evidence>
<feature type="region of interest" description="Disordered" evidence="4">
    <location>
        <begin position="323"/>
        <end position="347"/>
    </location>
</feature>
<comment type="caution">
    <text evidence="6">The sequence shown here is derived from an EMBL/GenBank/DDBJ whole genome shotgun (WGS) entry which is preliminary data.</text>
</comment>
<comment type="similarity">
    <text evidence="1">Belongs to the ABC transporter superfamily.</text>
</comment>
<dbReference type="PROSITE" id="PS00211">
    <property type="entry name" value="ABC_TRANSPORTER_1"/>
    <property type="match status" value="1"/>
</dbReference>
<evidence type="ECO:0000313" key="6">
    <source>
        <dbReference type="EMBL" id="MQT13506.1"/>
    </source>
</evidence>
<dbReference type="AlphaFoldDB" id="A0A6A7Y460"/>
<name>A0A6A7Y460_9HYPH</name>
<accession>A0A6A7Y460</accession>
<feature type="domain" description="ABC transporter" evidence="5">
    <location>
        <begin position="350"/>
        <end position="579"/>
    </location>
</feature>
<keyword evidence="7" id="KW-1185">Reference proteome</keyword>
<organism evidence="6 7">
    <name type="scientific">Segnochrobactrum spirostomi</name>
    <dbReference type="NCBI Taxonomy" id="2608987"/>
    <lineage>
        <taxon>Bacteria</taxon>
        <taxon>Pseudomonadati</taxon>
        <taxon>Pseudomonadota</taxon>
        <taxon>Alphaproteobacteria</taxon>
        <taxon>Hyphomicrobiales</taxon>
        <taxon>Segnochrobactraceae</taxon>
        <taxon>Segnochrobactrum</taxon>
    </lineage>
</organism>
<dbReference type="InterPro" id="IPR003593">
    <property type="entry name" value="AAA+_ATPase"/>
</dbReference>
<dbReference type="PROSITE" id="PS50893">
    <property type="entry name" value="ABC_TRANSPORTER_2"/>
    <property type="match status" value="2"/>
</dbReference>
<dbReference type="InterPro" id="IPR017871">
    <property type="entry name" value="ABC_transporter-like_CS"/>
</dbReference>
<dbReference type="CDD" id="cd03263">
    <property type="entry name" value="ABC_subfamily_A"/>
    <property type="match status" value="1"/>
</dbReference>
<keyword evidence="3 6" id="KW-0067">ATP-binding</keyword>
<evidence type="ECO:0000259" key="5">
    <source>
        <dbReference type="PROSITE" id="PS50893"/>
    </source>
</evidence>
<evidence type="ECO:0000313" key="7">
    <source>
        <dbReference type="Proteomes" id="UP000332515"/>
    </source>
</evidence>
<keyword evidence="2" id="KW-0547">Nucleotide-binding</keyword>
<sequence>MSAPAAEAPVAVIDGLRHVFPGTRGAPPTIALDGLSATIAAGTTTGLVGPDGAGKTTLMRLLAGLLAPSAGAITVLGHDMGRDARAVHPMIGYMPQRFGLYEDLTVAENLSLFSDLHGIPRDERTRRAARLLAFTGLAPFEARLAGKLSGGMKQKLGLACALLARPRVLLLDEPSVGVDPASRRELWAIVAEMREEARAEGGMSVIWATAYLDEAARCDDVLLLHEGKLIASGPPAPLVATLDGRVFRVDVPSDRRRDALRQAEADPRFLDAAIEGDRLRLVLRDGIAPPAPDDFGGTIATPVAPRFEDAFVALLRRADAANAPTALPPPTASPATARPAARGGDDGPAIEVDDLVRTFGDFVAVDHVSFRVERGEIFGLLGPNGAGKSTAFRMLCGLLKPTGGRARVAGLDLLVAPAKARARIGYMAQRFSLYAELTVRENLAFFARVYGLGRTAQAATVATALRDFELAEAADEPAASLPLGLRQRLALAAALIHGPEILFLDEPTSGVDPLTRRAFWARIGRLAQGGVTVLVTSHFMDEVEFCDRLAIINEGKVIATGTPATLRAAVRTAERPDPTLEDAFITLVARAGGVPGDGNAAIVEAPR</sequence>
<evidence type="ECO:0000256" key="4">
    <source>
        <dbReference type="SAM" id="MobiDB-lite"/>
    </source>
</evidence>
<reference evidence="6 7" key="1">
    <citation type="submission" date="2019-09" db="EMBL/GenBank/DDBJ databases">
        <title>Segnochrobactrum spirostomi gen. nov., sp. nov., isolated from the ciliate Spirostomum cf. yagiui and description of a novel family, Segnochrobactraceae fam. nov. within the order Rhizobiales of the class Alphaproteobacteria.</title>
        <authorList>
            <person name="Akter S."/>
            <person name="Shazib S.U.A."/>
            <person name="Shin M.K."/>
        </authorList>
    </citation>
    <scope>NUCLEOTIDE SEQUENCE [LARGE SCALE GENOMIC DNA]</scope>
    <source>
        <strain evidence="6 7">Sp-1</strain>
    </source>
</reference>
<dbReference type="SUPFAM" id="SSF52540">
    <property type="entry name" value="P-loop containing nucleoside triphosphate hydrolases"/>
    <property type="match status" value="2"/>
</dbReference>
<feature type="compositionally biased region" description="Low complexity" evidence="4">
    <location>
        <begin position="333"/>
        <end position="342"/>
    </location>
</feature>
<dbReference type="InterPro" id="IPR003439">
    <property type="entry name" value="ABC_transporter-like_ATP-bd"/>
</dbReference>
<dbReference type="SMART" id="SM00382">
    <property type="entry name" value="AAA"/>
    <property type="match status" value="2"/>
</dbReference>
<dbReference type="PANTHER" id="PTHR43038:SF3">
    <property type="entry name" value="ABC TRANSPORTER G FAMILY MEMBER 20 ISOFORM X1"/>
    <property type="match status" value="1"/>
</dbReference>
<proteinExistence type="inferred from homology"/>
<dbReference type="Gene3D" id="3.40.50.300">
    <property type="entry name" value="P-loop containing nucleotide triphosphate hydrolases"/>
    <property type="match status" value="2"/>
</dbReference>
<dbReference type="InterPro" id="IPR027417">
    <property type="entry name" value="P-loop_NTPase"/>
</dbReference>
<dbReference type="RefSeq" id="WP_153482241.1">
    <property type="nucleotide sequence ID" value="NZ_VWNA01000001.1"/>
</dbReference>
<dbReference type="Proteomes" id="UP000332515">
    <property type="component" value="Unassembled WGS sequence"/>
</dbReference>
<dbReference type="GO" id="GO:0005524">
    <property type="term" value="F:ATP binding"/>
    <property type="evidence" value="ECO:0007669"/>
    <property type="project" value="UniProtKB-KW"/>
</dbReference>
<gene>
    <name evidence="6" type="ORF">F0357_12835</name>
</gene>
<evidence type="ECO:0000256" key="1">
    <source>
        <dbReference type="ARBA" id="ARBA00005417"/>
    </source>
</evidence>
<evidence type="ECO:0000256" key="3">
    <source>
        <dbReference type="ARBA" id="ARBA00022840"/>
    </source>
</evidence>
<dbReference type="EMBL" id="VWNA01000001">
    <property type="protein sequence ID" value="MQT13506.1"/>
    <property type="molecule type" value="Genomic_DNA"/>
</dbReference>
<protein>
    <submittedName>
        <fullName evidence="6">ABC transporter ATP-binding protein</fullName>
    </submittedName>
</protein>